<organism evidence="1">
    <name type="scientific">marine metagenome</name>
    <dbReference type="NCBI Taxonomy" id="408172"/>
    <lineage>
        <taxon>unclassified sequences</taxon>
        <taxon>metagenomes</taxon>
        <taxon>ecological metagenomes</taxon>
    </lineage>
</organism>
<proteinExistence type="predicted"/>
<protein>
    <recommendedName>
        <fullName evidence="2">Outer membrane protein beta-barrel domain-containing protein</fullName>
    </recommendedName>
</protein>
<gene>
    <name evidence="1" type="ORF">METZ01_LOCUS15912</name>
</gene>
<dbReference type="EMBL" id="UINC01000907">
    <property type="protein sequence ID" value="SUZ63058.1"/>
    <property type="molecule type" value="Genomic_DNA"/>
</dbReference>
<sequence>MQLRIGVTAGGIGSFGASVEFLWGSRSIDVNLATFTFNEVSLAVTGKQYFGSADLRPFLGVGLWGSVGSTGQDGDQAGKALLLRLPVGGDWNFTGTHHLGASLAVNVGLWIDRADPDDDRPINQSPVPLPGAYYRFEP</sequence>
<dbReference type="AlphaFoldDB" id="A0A381PA06"/>
<name>A0A381PA06_9ZZZZ</name>
<evidence type="ECO:0008006" key="2">
    <source>
        <dbReference type="Google" id="ProtNLM"/>
    </source>
</evidence>
<accession>A0A381PA06</accession>
<evidence type="ECO:0000313" key="1">
    <source>
        <dbReference type="EMBL" id="SUZ63058.1"/>
    </source>
</evidence>
<reference evidence="1" key="1">
    <citation type="submission" date="2018-05" db="EMBL/GenBank/DDBJ databases">
        <authorList>
            <person name="Lanie J.A."/>
            <person name="Ng W.-L."/>
            <person name="Kazmierczak K.M."/>
            <person name="Andrzejewski T.M."/>
            <person name="Davidsen T.M."/>
            <person name="Wayne K.J."/>
            <person name="Tettelin H."/>
            <person name="Glass J.I."/>
            <person name="Rusch D."/>
            <person name="Podicherti R."/>
            <person name="Tsui H.-C.T."/>
            <person name="Winkler M.E."/>
        </authorList>
    </citation>
    <scope>NUCLEOTIDE SEQUENCE</scope>
</reference>